<dbReference type="InterPro" id="IPR045006">
    <property type="entry name" value="CHLI-like"/>
</dbReference>
<dbReference type="InterPro" id="IPR003593">
    <property type="entry name" value="AAA+_ATPase"/>
</dbReference>
<dbReference type="AlphaFoldDB" id="A0A2M8KEI1"/>
<dbReference type="InterPro" id="IPR014721">
    <property type="entry name" value="Ribsml_uS5_D2-typ_fold_subgr"/>
</dbReference>
<dbReference type="InterPro" id="IPR001208">
    <property type="entry name" value="MCM_dom"/>
</dbReference>
<dbReference type="Pfam" id="PF01078">
    <property type="entry name" value="Mg_chelatase"/>
    <property type="match status" value="1"/>
</dbReference>
<dbReference type="GO" id="GO:0005524">
    <property type="term" value="F:ATP binding"/>
    <property type="evidence" value="ECO:0007669"/>
    <property type="project" value="UniProtKB-KW"/>
</dbReference>
<evidence type="ECO:0000256" key="2">
    <source>
        <dbReference type="ARBA" id="ARBA00022741"/>
    </source>
</evidence>
<protein>
    <submittedName>
        <fullName evidence="5">Magnesium chelatase</fullName>
    </submittedName>
</protein>
<dbReference type="PANTHER" id="PTHR32039:SF7">
    <property type="entry name" value="COMPETENCE PROTEIN COMM"/>
    <property type="match status" value="1"/>
</dbReference>
<dbReference type="NCBIfam" id="TIGR00368">
    <property type="entry name" value="YifB family Mg chelatase-like AAA ATPase"/>
    <property type="match status" value="1"/>
</dbReference>
<dbReference type="SUPFAM" id="SSF52540">
    <property type="entry name" value="P-loop containing nucleoside triphosphate hydrolases"/>
    <property type="match status" value="1"/>
</dbReference>
<dbReference type="Gene3D" id="3.30.230.10">
    <property type="match status" value="1"/>
</dbReference>
<reference evidence="6" key="1">
    <citation type="submission" date="2017-09" db="EMBL/GenBank/DDBJ databases">
        <title>Depth-based differentiation of microbial function through sediment-hosted aquifers and enrichment of novel symbionts in the deep terrestrial subsurface.</title>
        <authorList>
            <person name="Probst A.J."/>
            <person name="Ladd B."/>
            <person name="Jarett J.K."/>
            <person name="Geller-Mcgrath D.E."/>
            <person name="Sieber C.M.K."/>
            <person name="Emerson J.B."/>
            <person name="Anantharaman K."/>
            <person name="Thomas B.C."/>
            <person name="Malmstrom R."/>
            <person name="Stieglmeier M."/>
            <person name="Klingl A."/>
            <person name="Woyke T."/>
            <person name="Ryan C.M."/>
            <person name="Banfield J.F."/>
        </authorList>
    </citation>
    <scope>NUCLEOTIDE SEQUENCE [LARGE SCALE GENOMIC DNA]</scope>
</reference>
<proteinExistence type="inferred from homology"/>
<dbReference type="Gene3D" id="3.40.50.300">
    <property type="entry name" value="P-loop containing nucleotide triphosphate hydrolases"/>
    <property type="match status" value="1"/>
</dbReference>
<evidence type="ECO:0000256" key="1">
    <source>
        <dbReference type="ARBA" id="ARBA00006354"/>
    </source>
</evidence>
<dbReference type="Proteomes" id="UP000231450">
    <property type="component" value="Unassembled WGS sequence"/>
</dbReference>
<dbReference type="InterPro" id="IPR020568">
    <property type="entry name" value="Ribosomal_Su5_D2-typ_SF"/>
</dbReference>
<evidence type="ECO:0000313" key="6">
    <source>
        <dbReference type="Proteomes" id="UP000231450"/>
    </source>
</evidence>
<sequence length="516" mass="56628">MSSKVISTAIIGIEPRLIEVEIDSSQGLHSFQIVGLADTAVKEAKERVSSAIKNIGATPPQRTNQRVIVNLAPADLPKNGSAYDLPIAIAYLLSSGQLASAEALENKIFVGELSLDGKLRPINGALLIAEFAKRNHYKTIFLPKDNAPEAALITDIEIIPVENLIDLCDHLQKNKIINPQPKTEIEDFQTEDITALDFGFIIGQEHAKRAMEIAAAGGHNILMLGPPGSGKSMLAQSFASILPPSEKEETLEITKIFSLAGLLDKTKPIVASRPFRKPHHTASTVSLTGGGTNLRPGEITLAHRGVLFLDEMPEFSRSVLEALRQPLENGRITVSRAIGTVEYPARFILIGAMNPCPCGYLSDPVKQCACSPSQITKYSKKISGPLMDRIDIHLEVPPVKSDKFLDESGEPQSHIARARVINARKKQKERFSNSSIFTNAEMTNQQIKKFCSLPNETLELLKNAAKKLQLSARSFFKIIKIGQTIADLDNSKTIKPQHIAEALQYRPKENLTQYQR</sequence>
<dbReference type="InterPro" id="IPR004482">
    <property type="entry name" value="Mg_chelat-rel"/>
</dbReference>
<dbReference type="SUPFAM" id="SSF54211">
    <property type="entry name" value="Ribosomal protein S5 domain 2-like"/>
    <property type="match status" value="1"/>
</dbReference>
<dbReference type="GO" id="GO:0003677">
    <property type="term" value="F:DNA binding"/>
    <property type="evidence" value="ECO:0007669"/>
    <property type="project" value="InterPro"/>
</dbReference>
<dbReference type="InterPro" id="IPR027417">
    <property type="entry name" value="P-loop_NTPase"/>
</dbReference>
<dbReference type="Pfam" id="PF13335">
    <property type="entry name" value="Mg_chelatase_C"/>
    <property type="match status" value="1"/>
</dbReference>
<name>A0A2M8KEI1_9BACT</name>
<dbReference type="PANTHER" id="PTHR32039">
    <property type="entry name" value="MAGNESIUM-CHELATASE SUBUNIT CHLI"/>
    <property type="match status" value="1"/>
</dbReference>
<comment type="similarity">
    <text evidence="1">Belongs to the Mg-chelatase subunits D/I family. ComM subfamily.</text>
</comment>
<dbReference type="InterPro" id="IPR000523">
    <property type="entry name" value="Mg_chelatse_chII-like_cat_dom"/>
</dbReference>
<accession>A0A2M8KEI1</accession>
<dbReference type="Pfam" id="PF13541">
    <property type="entry name" value="ChlI"/>
    <property type="match status" value="1"/>
</dbReference>
<organism evidence="5 6">
    <name type="scientific">Candidatus Portnoybacteria bacterium CG10_big_fil_rev_8_21_14_0_10_36_7</name>
    <dbReference type="NCBI Taxonomy" id="1974812"/>
    <lineage>
        <taxon>Bacteria</taxon>
        <taxon>Candidatus Portnoyibacteriota</taxon>
    </lineage>
</organism>
<dbReference type="PRINTS" id="PR01657">
    <property type="entry name" value="MCMFAMILY"/>
</dbReference>
<evidence type="ECO:0000313" key="5">
    <source>
        <dbReference type="EMBL" id="PJE58315.1"/>
    </source>
</evidence>
<evidence type="ECO:0000256" key="3">
    <source>
        <dbReference type="ARBA" id="ARBA00022840"/>
    </source>
</evidence>
<dbReference type="SMART" id="SM00382">
    <property type="entry name" value="AAA"/>
    <property type="match status" value="1"/>
</dbReference>
<dbReference type="EMBL" id="PFDW01000032">
    <property type="protein sequence ID" value="PJE58315.1"/>
    <property type="molecule type" value="Genomic_DNA"/>
</dbReference>
<feature type="domain" description="AAA+ ATPase" evidence="4">
    <location>
        <begin position="217"/>
        <end position="400"/>
    </location>
</feature>
<dbReference type="InterPro" id="IPR025158">
    <property type="entry name" value="Mg_chelat-rel_C"/>
</dbReference>
<keyword evidence="3" id="KW-0067">ATP-binding</keyword>
<keyword evidence="2" id="KW-0547">Nucleotide-binding</keyword>
<comment type="caution">
    <text evidence="5">The sequence shown here is derived from an EMBL/GenBank/DDBJ whole genome shotgun (WGS) entry which is preliminary data.</text>
</comment>
<gene>
    <name evidence="5" type="ORF">COU81_01505</name>
</gene>
<evidence type="ECO:0000259" key="4">
    <source>
        <dbReference type="SMART" id="SM00382"/>
    </source>
</evidence>